<accession>A0ACB8FHI9</accession>
<evidence type="ECO:0000313" key="2">
    <source>
        <dbReference type="Proteomes" id="UP000827872"/>
    </source>
</evidence>
<evidence type="ECO:0000313" key="1">
    <source>
        <dbReference type="EMBL" id="KAH8004759.1"/>
    </source>
</evidence>
<protein>
    <submittedName>
        <fullName evidence="1">Uncharacterized protein</fullName>
    </submittedName>
</protein>
<dbReference type="EMBL" id="CM037617">
    <property type="protein sequence ID" value="KAH8004759.1"/>
    <property type="molecule type" value="Genomic_DNA"/>
</dbReference>
<dbReference type="Proteomes" id="UP000827872">
    <property type="component" value="Linkage Group LG04"/>
</dbReference>
<comment type="caution">
    <text evidence="1">The sequence shown here is derived from an EMBL/GenBank/DDBJ whole genome shotgun (WGS) entry which is preliminary data.</text>
</comment>
<proteinExistence type="predicted"/>
<reference evidence="1" key="1">
    <citation type="submission" date="2021-08" db="EMBL/GenBank/DDBJ databases">
        <title>The first chromosome-level gecko genome reveals the dynamic sex chromosomes of Neotropical dwarf geckos (Sphaerodactylidae: Sphaerodactylus).</title>
        <authorList>
            <person name="Pinto B.J."/>
            <person name="Keating S.E."/>
            <person name="Gamble T."/>
        </authorList>
    </citation>
    <scope>NUCLEOTIDE SEQUENCE</scope>
    <source>
        <strain evidence="1">TG3544</strain>
    </source>
</reference>
<organism evidence="1 2">
    <name type="scientific">Sphaerodactylus townsendi</name>
    <dbReference type="NCBI Taxonomy" id="933632"/>
    <lineage>
        <taxon>Eukaryota</taxon>
        <taxon>Metazoa</taxon>
        <taxon>Chordata</taxon>
        <taxon>Craniata</taxon>
        <taxon>Vertebrata</taxon>
        <taxon>Euteleostomi</taxon>
        <taxon>Lepidosauria</taxon>
        <taxon>Squamata</taxon>
        <taxon>Bifurcata</taxon>
        <taxon>Gekkota</taxon>
        <taxon>Sphaerodactylidae</taxon>
        <taxon>Sphaerodactylus</taxon>
    </lineage>
</organism>
<gene>
    <name evidence="1" type="ORF">K3G42_018782</name>
</gene>
<name>A0ACB8FHI9_9SAUR</name>
<keyword evidence="2" id="KW-1185">Reference proteome</keyword>
<sequence length="97" mass="10674">MFKGHGLQICPPQTEDFHELLWACLVLLAQQQEDYEDQAGLNQAEGRQAGLKKPPLAQPSNRKTPKTRAGLGRGSPLSAQQQEDAEDQADREAAGHR</sequence>